<dbReference type="EMBL" id="QQBG01000002">
    <property type="protein sequence ID" value="RDB31865.1"/>
    <property type="molecule type" value="Genomic_DNA"/>
</dbReference>
<gene>
    <name evidence="1" type="ORF">HAT2_00021</name>
</gene>
<sequence length="287" mass="33170">MRTEEERKRSRRETQTDDTLLKGIKVSLQKTFITTRGLCMPSGNALSAEMLKELKNFLKKNKRTDLLSVYLRYVEKLHDVRPVLFPGTKTIYKSSESAIELLQQESKVWREPEVKITYEKGSVNSKTKKIYVCPYSGKVFGDNTHPNPQDAIYDWVAKCPQNSDRVGGVRAKRFFVSDDPEVIKGYITPNKRSIVKKVFSSQTNNKLYHSLETLLEEFKNSYLKPISLFEVQNQTRFTIHADLMTFLQAHISEQAVSDFVEALAEDPELKSFVSLWIEEEQEGQEKE</sequence>
<dbReference type="AlphaFoldDB" id="A0A369KGN8"/>
<evidence type="ECO:0000313" key="1">
    <source>
        <dbReference type="EMBL" id="RDB31865.1"/>
    </source>
</evidence>
<comment type="caution">
    <text evidence="1">The sequence shown here is derived from an EMBL/GenBank/DDBJ whole genome shotgun (WGS) entry which is preliminary data.</text>
</comment>
<reference evidence="1 2" key="1">
    <citation type="submission" date="2018-07" db="EMBL/GenBank/DDBJ databases">
        <title>Comparative genomics of the Candidatus Parilichlamydiaceae reveals evidence of convergent evolution and genome reduction in the phylum Chlamydiae.</title>
        <authorList>
            <person name="Taylor-Brown A."/>
            <person name="Polkinghorne A."/>
        </authorList>
    </citation>
    <scope>NUCLEOTIDE SEQUENCE [LARGE SCALE GENOMIC DNA]</scope>
    <source>
        <strain evidence="1 2">Hat2</strain>
    </source>
</reference>
<name>A0A369KGN8_9BACT</name>
<protein>
    <submittedName>
        <fullName evidence="1">Uncharacterized protein</fullName>
    </submittedName>
</protein>
<accession>A0A369KGN8</accession>
<dbReference type="Proteomes" id="UP000253816">
    <property type="component" value="Unassembled WGS sequence"/>
</dbReference>
<keyword evidence="2" id="KW-1185">Reference proteome</keyword>
<dbReference type="InterPro" id="IPR024484">
    <property type="entry name" value="DUF2709"/>
</dbReference>
<dbReference type="Pfam" id="PF10915">
    <property type="entry name" value="DUF2709"/>
    <property type="match status" value="1"/>
</dbReference>
<proteinExistence type="predicted"/>
<evidence type="ECO:0000313" key="2">
    <source>
        <dbReference type="Proteomes" id="UP000253816"/>
    </source>
</evidence>
<organism evidence="1 2">
    <name type="scientific">Candidatus Similichlamydia laticola</name>
    <dbReference type="NCBI Taxonomy" id="2170265"/>
    <lineage>
        <taxon>Bacteria</taxon>
        <taxon>Pseudomonadati</taxon>
        <taxon>Chlamydiota</taxon>
        <taxon>Chlamydiia</taxon>
        <taxon>Parachlamydiales</taxon>
        <taxon>Candidatus Parilichlamydiaceae</taxon>
        <taxon>Candidatus Similichlamydia</taxon>
    </lineage>
</organism>